<organism evidence="2 3">
    <name type="scientific">Conexibacter stalactiti</name>
    <dbReference type="NCBI Taxonomy" id="1940611"/>
    <lineage>
        <taxon>Bacteria</taxon>
        <taxon>Bacillati</taxon>
        <taxon>Actinomycetota</taxon>
        <taxon>Thermoleophilia</taxon>
        <taxon>Solirubrobacterales</taxon>
        <taxon>Conexibacteraceae</taxon>
        <taxon>Conexibacter</taxon>
    </lineage>
</organism>
<evidence type="ECO:0000313" key="2">
    <source>
        <dbReference type="EMBL" id="MDW5592882.1"/>
    </source>
</evidence>
<dbReference type="EMBL" id="JAWSTH010000001">
    <property type="protein sequence ID" value="MDW5592882.1"/>
    <property type="molecule type" value="Genomic_DNA"/>
</dbReference>
<dbReference type="InterPro" id="IPR013830">
    <property type="entry name" value="SGNH_hydro"/>
</dbReference>
<dbReference type="InterPro" id="IPR053140">
    <property type="entry name" value="GDSL_Rv0518-like"/>
</dbReference>
<gene>
    <name evidence="2" type="ORF">R7226_00935</name>
</gene>
<dbReference type="InterPro" id="IPR036514">
    <property type="entry name" value="SGNH_hydro_sf"/>
</dbReference>
<name>A0ABU4HJN2_9ACTN</name>
<dbReference type="Proteomes" id="UP001284601">
    <property type="component" value="Unassembled WGS sequence"/>
</dbReference>
<dbReference type="Pfam" id="PF13472">
    <property type="entry name" value="Lipase_GDSL_2"/>
    <property type="match status" value="1"/>
</dbReference>
<feature type="domain" description="SGNH hydrolase-type esterase" evidence="1">
    <location>
        <begin position="35"/>
        <end position="212"/>
    </location>
</feature>
<keyword evidence="2" id="KW-0378">Hydrolase</keyword>
<dbReference type="PANTHER" id="PTHR43784:SF2">
    <property type="entry name" value="GDSL-LIKE LIPASE_ACYLHYDROLASE, PUTATIVE (AFU_ORTHOLOGUE AFUA_2G00820)-RELATED"/>
    <property type="match status" value="1"/>
</dbReference>
<protein>
    <submittedName>
        <fullName evidence="2">SGNH/GDSL hydrolase family protein</fullName>
        <ecNumber evidence="2">3.1.-.-</ecNumber>
    </submittedName>
</protein>
<evidence type="ECO:0000259" key="1">
    <source>
        <dbReference type="Pfam" id="PF13472"/>
    </source>
</evidence>
<dbReference type="GO" id="GO:0016787">
    <property type="term" value="F:hydrolase activity"/>
    <property type="evidence" value="ECO:0007669"/>
    <property type="project" value="UniProtKB-KW"/>
</dbReference>
<accession>A0ABU4HJN2</accession>
<dbReference type="RefSeq" id="WP_318595139.1">
    <property type="nucleotide sequence ID" value="NZ_JAWSTH010000001.1"/>
</dbReference>
<proteinExistence type="predicted"/>
<dbReference type="PANTHER" id="PTHR43784">
    <property type="entry name" value="GDSL-LIKE LIPASE/ACYLHYDROLASE, PUTATIVE (AFU_ORTHOLOGUE AFUA_2G00820)-RELATED"/>
    <property type="match status" value="1"/>
</dbReference>
<keyword evidence="3" id="KW-1185">Reference proteome</keyword>
<dbReference type="Gene3D" id="3.40.50.1110">
    <property type="entry name" value="SGNH hydrolase"/>
    <property type="match status" value="1"/>
</dbReference>
<sequence>MSLPLHPNELVDPDVLGGHQEHALLRELPWSRFAVLGDSVAEGVGDPVDGYAGLFWADRVVRAMRTQRPSLAYLNLGRRGLLAAEVREQQLAQALAFAPDLAVVCAGGNDTMLRQFDHEAVERELDATVGALRDGGADVLLFTLFDIGQAVEMPEPWGSRLRDRLSSLALVTTSVARRHDALVADCATHPRAADPSIYSSDMMHLNMRGHAIAAGAAIRTLSRAIHPPVEAAGVA</sequence>
<comment type="caution">
    <text evidence="2">The sequence shown here is derived from an EMBL/GenBank/DDBJ whole genome shotgun (WGS) entry which is preliminary data.</text>
</comment>
<dbReference type="CDD" id="cd01832">
    <property type="entry name" value="SGNH_hydrolase_like_1"/>
    <property type="match status" value="1"/>
</dbReference>
<reference evidence="3" key="1">
    <citation type="submission" date="2023-07" db="EMBL/GenBank/DDBJ databases">
        <title>Conexibacter stalactiti sp. nov., isolated from stalactites in a lava cave and emended description of the genus Conexibacter.</title>
        <authorList>
            <person name="Lee S.D."/>
        </authorList>
    </citation>
    <scope>NUCLEOTIDE SEQUENCE [LARGE SCALE GENOMIC DNA]</scope>
    <source>
        <strain evidence="3">KCTC 39840</strain>
    </source>
</reference>
<dbReference type="SUPFAM" id="SSF52266">
    <property type="entry name" value="SGNH hydrolase"/>
    <property type="match status" value="1"/>
</dbReference>
<dbReference type="EC" id="3.1.-.-" evidence="2"/>
<evidence type="ECO:0000313" key="3">
    <source>
        <dbReference type="Proteomes" id="UP001284601"/>
    </source>
</evidence>